<evidence type="ECO:0000313" key="2">
    <source>
        <dbReference type="Proteomes" id="UP000268192"/>
    </source>
</evidence>
<proteinExistence type="predicted"/>
<dbReference type="KEGG" id="abaw:D5400_11640"/>
<dbReference type="AlphaFoldDB" id="A0A3S9B4R4"/>
<dbReference type="EMBL" id="CP032509">
    <property type="protein sequence ID" value="AZN71841.1"/>
    <property type="molecule type" value="Genomic_DNA"/>
</dbReference>
<dbReference type="OrthoDB" id="8410953at2"/>
<protein>
    <submittedName>
        <fullName evidence="1">Uncharacterized protein</fullName>
    </submittedName>
</protein>
<dbReference type="RefSeq" id="WP_126010159.1">
    <property type="nucleotide sequence ID" value="NZ_CP032509.1"/>
</dbReference>
<dbReference type="Proteomes" id="UP000268192">
    <property type="component" value="Chromosome"/>
</dbReference>
<evidence type="ECO:0000313" key="1">
    <source>
        <dbReference type="EMBL" id="AZN71841.1"/>
    </source>
</evidence>
<organism evidence="1 2">
    <name type="scientific">Georhizobium profundi</name>
    <dbReference type="NCBI Taxonomy" id="2341112"/>
    <lineage>
        <taxon>Bacteria</taxon>
        <taxon>Pseudomonadati</taxon>
        <taxon>Pseudomonadota</taxon>
        <taxon>Alphaproteobacteria</taxon>
        <taxon>Hyphomicrobiales</taxon>
        <taxon>Rhizobiaceae</taxon>
        <taxon>Georhizobium</taxon>
    </lineage>
</organism>
<accession>A0A3S9B4R4</accession>
<name>A0A3S9B4R4_9HYPH</name>
<keyword evidence="2" id="KW-1185">Reference proteome</keyword>
<sequence length="170" mass="18938">MTDVIAIEDRRLALKVSIRKLERTAGLSHGEYRRIVDSQSCRPTTIAKLEQALARLSRREDPHDRERLEECVFRLCVAIVAMEAGTNAAFVFSHDPAKRATANPDWMRAAELRRKALYMANVVVGLPQATLARAAGMTKSAVSLAMQELEAERPDSGPDFFSHFEEALQG</sequence>
<reference evidence="1 2" key="1">
    <citation type="submission" date="2018-09" db="EMBL/GenBank/DDBJ databases">
        <title>Marinorhizobium profundi gen. nov., sp. nov., isolated from a deep-sea sediment sample from the New Britain Trench and proposal of Marinorhizobiaceae fam. nov. in the order Rhizobiales of the class Alphaproteobacteria.</title>
        <authorList>
            <person name="Cao J."/>
        </authorList>
    </citation>
    <scope>NUCLEOTIDE SEQUENCE [LARGE SCALE GENOMIC DNA]</scope>
    <source>
        <strain evidence="1 2">WS11</strain>
    </source>
</reference>
<gene>
    <name evidence="1" type="ORF">D5400_11640</name>
</gene>